<proteinExistence type="predicted"/>
<keyword evidence="1" id="KW-0808">Transferase</keyword>
<dbReference type="NCBIfam" id="TIGR01444">
    <property type="entry name" value="fkbM_fam"/>
    <property type="match status" value="1"/>
</dbReference>
<dbReference type="OrthoDB" id="9785375at2"/>
<accession>A0A1M5L5D2</accession>
<reference evidence="1 2" key="1">
    <citation type="submission" date="2016-11" db="EMBL/GenBank/DDBJ databases">
        <authorList>
            <person name="Jaros S."/>
            <person name="Januszkiewicz K."/>
            <person name="Wedrychowicz H."/>
        </authorList>
    </citation>
    <scope>NUCLEOTIDE SEQUENCE [LARGE SCALE GENOMIC DNA]</scope>
    <source>
        <strain evidence="1 2">DSM 21986</strain>
    </source>
</reference>
<dbReference type="Gene3D" id="3.40.50.150">
    <property type="entry name" value="Vaccinia Virus protein VP39"/>
    <property type="match status" value="1"/>
</dbReference>
<dbReference type="InterPro" id="IPR029063">
    <property type="entry name" value="SAM-dependent_MTases_sf"/>
</dbReference>
<protein>
    <submittedName>
        <fullName evidence="1">Methyltransferase, FkbM family</fullName>
    </submittedName>
</protein>
<dbReference type="EMBL" id="FQUS01000038">
    <property type="protein sequence ID" value="SHG60324.1"/>
    <property type="molecule type" value="Genomic_DNA"/>
</dbReference>
<dbReference type="STRING" id="1194090.SAMN05443144_1382"/>
<gene>
    <name evidence="1" type="ORF">SAMN05443144_1382</name>
</gene>
<evidence type="ECO:0000313" key="1">
    <source>
        <dbReference type="EMBL" id="SHG60324.1"/>
    </source>
</evidence>
<dbReference type="InterPro" id="IPR006342">
    <property type="entry name" value="FkbM_mtfrase"/>
</dbReference>
<dbReference type="GO" id="GO:0008168">
    <property type="term" value="F:methyltransferase activity"/>
    <property type="evidence" value="ECO:0007669"/>
    <property type="project" value="UniProtKB-KW"/>
</dbReference>
<keyword evidence="2" id="KW-1185">Reference proteome</keyword>
<keyword evidence="1" id="KW-0489">Methyltransferase</keyword>
<name>A0A1M5L5D2_9BACT</name>
<dbReference type="Proteomes" id="UP000184041">
    <property type="component" value="Unassembled WGS sequence"/>
</dbReference>
<organism evidence="1 2">
    <name type="scientific">Fodinibius roseus</name>
    <dbReference type="NCBI Taxonomy" id="1194090"/>
    <lineage>
        <taxon>Bacteria</taxon>
        <taxon>Pseudomonadati</taxon>
        <taxon>Balneolota</taxon>
        <taxon>Balneolia</taxon>
        <taxon>Balneolales</taxon>
        <taxon>Balneolaceae</taxon>
        <taxon>Fodinibius</taxon>
    </lineage>
</organism>
<dbReference type="SUPFAM" id="SSF53335">
    <property type="entry name" value="S-adenosyl-L-methionine-dependent methyltransferases"/>
    <property type="match status" value="1"/>
</dbReference>
<dbReference type="AlphaFoldDB" id="A0A1M5L5D2"/>
<sequence length="98" mass="11121">MSLPPSDVKIVRFSEQSSAKDFEIAIPENEVHRIYNIFERREYSLPVNANIGDDLTVVDVGANVGVFALYSQLFGRNVDVFCFEPNPQVFPLLERNTN</sequence>
<dbReference type="GO" id="GO:0032259">
    <property type="term" value="P:methylation"/>
    <property type="evidence" value="ECO:0007669"/>
    <property type="project" value="UniProtKB-KW"/>
</dbReference>
<evidence type="ECO:0000313" key="2">
    <source>
        <dbReference type="Proteomes" id="UP000184041"/>
    </source>
</evidence>